<sequence>MATSSMSECHLSQNVQVHFNEDSDNGIELSAKISDCHEKRMNIKEFDAILKDCKDNVVSSTRRQFRDCTKIIYNVIFYKSGVLLLSGISHMDGLVSKYEYNALQISITVPNEESKQFEYYKEGSTPHIKRAIISGFLCVLLLAGLFWLD</sequence>
<keyword evidence="1" id="KW-0812">Transmembrane</keyword>
<evidence type="ECO:0000313" key="3">
    <source>
        <dbReference type="Proteomes" id="UP000203507"/>
    </source>
</evidence>
<dbReference type="Proteomes" id="UP000203507">
    <property type="component" value="Segment"/>
</dbReference>
<proteinExistence type="predicted"/>
<reference evidence="2" key="1">
    <citation type="journal article" date="2017" name="Vet. Pathol.">
        <title>Ranid Herpesvirus 3 and Proliferative Dermatitis in Free-Ranging Wild Common Frogs (Rana Temporaria).</title>
        <authorList>
            <person name="Origgi F.C."/>
            <person name="Schmidt B.R."/>
            <person name="Lohmann P."/>
            <person name="Otten P."/>
            <person name="Akdesir E."/>
            <person name="Gaschen V."/>
            <person name="Aguilar-Bultet L."/>
            <person name="Wahli T."/>
            <person name="Sattler U."/>
            <person name="Stoffel M.H."/>
        </authorList>
    </citation>
    <scope>NUCLEOTIDE SEQUENCE [LARGE SCALE GENOMIC DNA]</scope>
    <source>
        <strain evidence="2">FO1_2015</strain>
    </source>
</reference>
<feature type="transmembrane region" description="Helical" evidence="1">
    <location>
        <begin position="131"/>
        <end position="148"/>
    </location>
</feature>
<dbReference type="GeneID" id="32878249"/>
<organism evidence="2">
    <name type="scientific">Ranid herpesvirus 3</name>
    <dbReference type="NCBI Taxonomy" id="1987509"/>
    <lineage>
        <taxon>Viruses</taxon>
        <taxon>Duplodnaviria</taxon>
        <taxon>Heunggongvirae</taxon>
        <taxon>Peploviricota</taxon>
        <taxon>Herviviricetes</taxon>
        <taxon>Herpesvirales</taxon>
        <taxon>Alloherpesviridae</taxon>
        <taxon>Batravirus</taxon>
        <taxon>Batravirus ranidallo3</taxon>
    </lineage>
</organism>
<evidence type="ECO:0000313" key="2">
    <source>
        <dbReference type="EMBL" id="ARR28915.1"/>
    </source>
</evidence>
<keyword evidence="1" id="KW-1133">Transmembrane helix</keyword>
<dbReference type="EMBL" id="KX832224">
    <property type="protein sequence ID" value="ARR28915.1"/>
    <property type="molecule type" value="Genomic_DNA"/>
</dbReference>
<dbReference type="KEGG" id="vg:32878249"/>
<dbReference type="RefSeq" id="YP_009362424.1">
    <property type="nucleotide sequence ID" value="NC_034618.1"/>
</dbReference>
<keyword evidence="3" id="KW-1185">Reference proteome</keyword>
<name>A0A1X9T5J2_9VIRU</name>
<evidence type="ECO:0000256" key="1">
    <source>
        <dbReference type="SAM" id="Phobius"/>
    </source>
</evidence>
<keyword evidence="1" id="KW-0472">Membrane</keyword>
<accession>A0A1X9T5J2</accession>
<protein>
    <submittedName>
        <fullName evidence="2">Uncharacterized protein</fullName>
    </submittedName>
</protein>